<evidence type="ECO:0000313" key="2">
    <source>
        <dbReference type="EMBL" id="QDU42139.1"/>
    </source>
</evidence>
<accession>A0A517ZI66</accession>
<feature type="transmembrane region" description="Helical" evidence="1">
    <location>
        <begin position="44"/>
        <end position="67"/>
    </location>
</feature>
<name>A0A517ZI66_9PLAN</name>
<dbReference type="EMBL" id="CP036276">
    <property type="protein sequence ID" value="QDU42139.1"/>
    <property type="molecule type" value="Genomic_DNA"/>
</dbReference>
<protein>
    <submittedName>
        <fullName evidence="2">Uncharacterized protein</fullName>
    </submittedName>
</protein>
<evidence type="ECO:0000313" key="3">
    <source>
        <dbReference type="Proteomes" id="UP000319383"/>
    </source>
</evidence>
<dbReference type="KEGG" id="sdyn:Mal52_05940"/>
<feature type="transmembrane region" description="Helical" evidence="1">
    <location>
        <begin position="112"/>
        <end position="134"/>
    </location>
</feature>
<evidence type="ECO:0000256" key="1">
    <source>
        <dbReference type="SAM" id="Phobius"/>
    </source>
</evidence>
<dbReference type="AlphaFoldDB" id="A0A517ZI66"/>
<keyword evidence="1" id="KW-0812">Transmembrane</keyword>
<keyword evidence="3" id="KW-1185">Reference proteome</keyword>
<gene>
    <name evidence="2" type="ORF">Mal52_05940</name>
</gene>
<feature type="transmembrane region" description="Helical" evidence="1">
    <location>
        <begin position="79"/>
        <end position="100"/>
    </location>
</feature>
<reference evidence="2 3" key="1">
    <citation type="submission" date="2019-02" db="EMBL/GenBank/DDBJ databases">
        <title>Deep-cultivation of Planctomycetes and their phenomic and genomic characterization uncovers novel biology.</title>
        <authorList>
            <person name="Wiegand S."/>
            <person name="Jogler M."/>
            <person name="Boedeker C."/>
            <person name="Pinto D."/>
            <person name="Vollmers J."/>
            <person name="Rivas-Marin E."/>
            <person name="Kohn T."/>
            <person name="Peeters S.H."/>
            <person name="Heuer A."/>
            <person name="Rast P."/>
            <person name="Oberbeckmann S."/>
            <person name="Bunk B."/>
            <person name="Jeske O."/>
            <person name="Meyerdierks A."/>
            <person name="Storesund J.E."/>
            <person name="Kallscheuer N."/>
            <person name="Luecker S."/>
            <person name="Lage O.M."/>
            <person name="Pohl T."/>
            <person name="Merkel B.J."/>
            <person name="Hornburger P."/>
            <person name="Mueller R.-W."/>
            <person name="Bruemmer F."/>
            <person name="Labrenz M."/>
            <person name="Spormann A.M."/>
            <person name="Op den Camp H."/>
            <person name="Overmann J."/>
            <person name="Amann R."/>
            <person name="Jetten M.S.M."/>
            <person name="Mascher T."/>
            <person name="Medema M.H."/>
            <person name="Devos D.P."/>
            <person name="Kaster A.-K."/>
            <person name="Ovreas L."/>
            <person name="Rohde M."/>
            <person name="Galperin M.Y."/>
            <person name="Jogler C."/>
        </authorList>
    </citation>
    <scope>NUCLEOTIDE SEQUENCE [LARGE SCALE GENOMIC DNA]</scope>
    <source>
        <strain evidence="2 3">Mal52</strain>
    </source>
</reference>
<sequence>MNLERLIFCGGILHFGILIASALVPQVLDWKSSLAKLDGLSRQLVWVHGAFIVLVIVGFGLLSLFCAGGLASGTPLARGVCLFIAMFWGARLGVQFFVFDATSYLSTTFLKIGYQGLTVAFLYLTIVYAFAAWAPA</sequence>
<keyword evidence="1" id="KW-1133">Transmembrane helix</keyword>
<dbReference type="RefSeq" id="WP_145374205.1">
    <property type="nucleotide sequence ID" value="NZ_CP036276.1"/>
</dbReference>
<proteinExistence type="predicted"/>
<keyword evidence="1" id="KW-0472">Membrane</keyword>
<organism evidence="2 3">
    <name type="scientific">Symmachiella dynata</name>
    <dbReference type="NCBI Taxonomy" id="2527995"/>
    <lineage>
        <taxon>Bacteria</taxon>
        <taxon>Pseudomonadati</taxon>
        <taxon>Planctomycetota</taxon>
        <taxon>Planctomycetia</taxon>
        <taxon>Planctomycetales</taxon>
        <taxon>Planctomycetaceae</taxon>
        <taxon>Symmachiella</taxon>
    </lineage>
</organism>
<dbReference type="Proteomes" id="UP000319383">
    <property type="component" value="Chromosome"/>
</dbReference>
<feature type="transmembrane region" description="Helical" evidence="1">
    <location>
        <begin position="7"/>
        <end position="24"/>
    </location>
</feature>